<dbReference type="InterPro" id="IPR011333">
    <property type="entry name" value="SKP1/BTB/POZ_sf"/>
</dbReference>
<gene>
    <name evidence="2" type="ORF">EG328_009981</name>
</gene>
<feature type="domain" description="BTB" evidence="1">
    <location>
        <begin position="33"/>
        <end position="101"/>
    </location>
</feature>
<sequence length="332" mass="37843">MKKAKRPLLPEDVDTSASFKKRLSRRFNSTEFADLTITCRDQTFSAHKVLISAHSPVLHNALKSGTFKESETEIIDLPHDDPILVKAMIKFMYEFKYDDSKIGDPTANLLFHAKIASMADKYDIQPMKELAIANFRLKAEVERNESVLAAIQAAYNVEGVNELKSAAVILALKWSEYLFGMQEFENFMDENGEFGKEFVKHVLLDAKQYRRRRYGGLINCTCELGCQLDFMINVLDVDSYTSEPYLKQDMGKFWCKCPRDGCEEDTAGIAYQIGIGASLHCEGWFKYLCPEKNCKKVIYCRHEKEELEEEESLLIVCPACESSMKLKGPEVA</sequence>
<dbReference type="Proteomes" id="UP000447873">
    <property type="component" value="Unassembled WGS sequence"/>
</dbReference>
<name>A0A8H3YLL7_VENIN</name>
<reference evidence="2 3" key="1">
    <citation type="submission" date="2018-12" db="EMBL/GenBank/DDBJ databases">
        <title>Venturia inaequalis Genome Resource.</title>
        <authorList>
            <person name="Lichtner F.J."/>
        </authorList>
    </citation>
    <scope>NUCLEOTIDE SEQUENCE [LARGE SCALE GENOMIC DNA]</scope>
    <source>
        <strain evidence="2 3">120213</strain>
    </source>
</reference>
<dbReference type="SUPFAM" id="SSF54695">
    <property type="entry name" value="POZ domain"/>
    <property type="match status" value="1"/>
</dbReference>
<dbReference type="InterPro" id="IPR000210">
    <property type="entry name" value="BTB/POZ_dom"/>
</dbReference>
<comment type="caution">
    <text evidence="2">The sequence shown here is derived from an EMBL/GenBank/DDBJ whole genome shotgun (WGS) entry which is preliminary data.</text>
</comment>
<proteinExistence type="predicted"/>
<evidence type="ECO:0000313" key="2">
    <source>
        <dbReference type="EMBL" id="KAE9965064.1"/>
    </source>
</evidence>
<dbReference type="PANTHER" id="PTHR47843:SF5">
    <property type="entry name" value="BTB_POZ DOMAIN PROTEIN"/>
    <property type="match status" value="1"/>
</dbReference>
<dbReference type="CDD" id="cd18186">
    <property type="entry name" value="BTB_POZ_ZBTB_KLHL-like"/>
    <property type="match status" value="1"/>
</dbReference>
<dbReference type="AlphaFoldDB" id="A0A8H3YLL7"/>
<dbReference type="Pfam" id="PF00651">
    <property type="entry name" value="BTB"/>
    <property type="match status" value="1"/>
</dbReference>
<dbReference type="SMART" id="SM00225">
    <property type="entry name" value="BTB"/>
    <property type="match status" value="1"/>
</dbReference>
<protein>
    <recommendedName>
        <fullName evidence="1">BTB domain-containing protein</fullName>
    </recommendedName>
</protein>
<organism evidence="2 3">
    <name type="scientific">Venturia inaequalis</name>
    <name type="common">Apple scab fungus</name>
    <dbReference type="NCBI Taxonomy" id="5025"/>
    <lineage>
        <taxon>Eukaryota</taxon>
        <taxon>Fungi</taxon>
        <taxon>Dikarya</taxon>
        <taxon>Ascomycota</taxon>
        <taxon>Pezizomycotina</taxon>
        <taxon>Dothideomycetes</taxon>
        <taxon>Pleosporomycetidae</taxon>
        <taxon>Venturiales</taxon>
        <taxon>Venturiaceae</taxon>
        <taxon>Venturia</taxon>
    </lineage>
</organism>
<evidence type="ECO:0000259" key="1">
    <source>
        <dbReference type="PROSITE" id="PS50097"/>
    </source>
</evidence>
<dbReference type="Gene3D" id="3.30.710.10">
    <property type="entry name" value="Potassium Channel Kv1.1, Chain A"/>
    <property type="match status" value="1"/>
</dbReference>
<dbReference type="EMBL" id="WNWS01000627">
    <property type="protein sequence ID" value="KAE9965064.1"/>
    <property type="molecule type" value="Genomic_DNA"/>
</dbReference>
<dbReference type="PANTHER" id="PTHR47843">
    <property type="entry name" value="BTB DOMAIN-CONTAINING PROTEIN-RELATED"/>
    <property type="match status" value="1"/>
</dbReference>
<evidence type="ECO:0000313" key="3">
    <source>
        <dbReference type="Proteomes" id="UP000447873"/>
    </source>
</evidence>
<dbReference type="PROSITE" id="PS50097">
    <property type="entry name" value="BTB"/>
    <property type="match status" value="1"/>
</dbReference>
<accession>A0A8H3YLL7</accession>